<dbReference type="RefSeq" id="WP_071999716.1">
    <property type="nucleotide sequence ID" value="NZ_FNQS01000003.1"/>
</dbReference>
<protein>
    <submittedName>
        <fullName evidence="2">Putative motility protein</fullName>
    </submittedName>
</protein>
<feature type="region of interest" description="Disordered" evidence="1">
    <location>
        <begin position="42"/>
        <end position="62"/>
    </location>
</feature>
<organism evidence="2 3">
    <name type="scientific">Lonsdalea quercina</name>
    <dbReference type="NCBI Taxonomy" id="71657"/>
    <lineage>
        <taxon>Bacteria</taxon>
        <taxon>Pseudomonadati</taxon>
        <taxon>Pseudomonadota</taxon>
        <taxon>Gammaproteobacteria</taxon>
        <taxon>Enterobacterales</taxon>
        <taxon>Pectobacteriaceae</taxon>
        <taxon>Lonsdalea</taxon>
    </lineage>
</organism>
<accession>A0A1H3ZHN3</accession>
<dbReference type="AlphaFoldDB" id="A0A1H3ZHN3"/>
<evidence type="ECO:0000313" key="3">
    <source>
        <dbReference type="Proteomes" id="UP000187280"/>
    </source>
</evidence>
<keyword evidence="3" id="KW-1185">Reference proteome</keyword>
<dbReference type="GeneID" id="97764084"/>
<dbReference type="InterPro" id="IPR025906">
    <property type="entry name" value="YjfB_motility"/>
</dbReference>
<gene>
    <name evidence="2" type="ORF">SAMN02982996_01181</name>
</gene>
<dbReference type="Pfam" id="PF14070">
    <property type="entry name" value="YjfB_motility"/>
    <property type="match status" value="1"/>
</dbReference>
<sequence length="62" mass="6610">MDVSQIASLATRVDNQELSRRVSTTLLKKTSDNQESTAANLLESIPSLPANPAVGRNINTTA</sequence>
<dbReference type="EMBL" id="FNQS01000003">
    <property type="protein sequence ID" value="SEA22921.1"/>
    <property type="molecule type" value="Genomic_DNA"/>
</dbReference>
<evidence type="ECO:0000256" key="1">
    <source>
        <dbReference type="SAM" id="MobiDB-lite"/>
    </source>
</evidence>
<dbReference type="Proteomes" id="UP000187280">
    <property type="component" value="Unassembled WGS sequence"/>
</dbReference>
<name>A0A1H3ZHN3_9GAMM</name>
<proteinExistence type="predicted"/>
<evidence type="ECO:0000313" key="2">
    <source>
        <dbReference type="EMBL" id="SEA22921.1"/>
    </source>
</evidence>
<reference evidence="2 3" key="1">
    <citation type="submission" date="2016-10" db="EMBL/GenBank/DDBJ databases">
        <authorList>
            <person name="de Groot N.N."/>
        </authorList>
    </citation>
    <scope>NUCLEOTIDE SEQUENCE [LARGE SCALE GENOMIC DNA]</scope>
    <source>
        <strain evidence="2 3">ATCC 29281</strain>
    </source>
</reference>